<comment type="similarity">
    <text evidence="1">Belongs to the thioesterase PaaI family.</text>
</comment>
<name>M2YLT4_DOTSN</name>
<dbReference type="Pfam" id="PF03061">
    <property type="entry name" value="4HBT"/>
    <property type="match status" value="1"/>
</dbReference>
<feature type="domain" description="Thioesterase" evidence="3">
    <location>
        <begin position="15"/>
        <end position="64"/>
    </location>
</feature>
<dbReference type="InterPro" id="IPR029069">
    <property type="entry name" value="HotDog_dom_sf"/>
</dbReference>
<keyword evidence="5" id="KW-1185">Reference proteome</keyword>
<evidence type="ECO:0000256" key="2">
    <source>
        <dbReference type="ARBA" id="ARBA00022801"/>
    </source>
</evidence>
<dbReference type="OrthoDB" id="2831072at2759"/>
<evidence type="ECO:0000259" key="3">
    <source>
        <dbReference type="Pfam" id="PF03061"/>
    </source>
</evidence>
<dbReference type="AlphaFoldDB" id="M2YLT4"/>
<reference evidence="4 5" key="2">
    <citation type="journal article" date="2012" name="PLoS Pathog.">
        <title>Diverse lifestyles and strategies of plant pathogenesis encoded in the genomes of eighteen Dothideomycetes fungi.</title>
        <authorList>
            <person name="Ohm R.A."/>
            <person name="Feau N."/>
            <person name="Henrissat B."/>
            <person name="Schoch C.L."/>
            <person name="Horwitz B.A."/>
            <person name="Barry K.W."/>
            <person name="Condon B.J."/>
            <person name="Copeland A.C."/>
            <person name="Dhillon B."/>
            <person name="Glaser F."/>
            <person name="Hesse C.N."/>
            <person name="Kosti I."/>
            <person name="LaButti K."/>
            <person name="Lindquist E.A."/>
            <person name="Lucas S."/>
            <person name="Salamov A.A."/>
            <person name="Bradshaw R.E."/>
            <person name="Ciuffetti L."/>
            <person name="Hamelin R.C."/>
            <person name="Kema G.H.J."/>
            <person name="Lawrence C."/>
            <person name="Scott J.A."/>
            <person name="Spatafora J.W."/>
            <person name="Turgeon B.G."/>
            <person name="de Wit P.J.G.M."/>
            <person name="Zhong S."/>
            <person name="Goodwin S.B."/>
            <person name="Grigoriev I.V."/>
        </authorList>
    </citation>
    <scope>NUCLEOTIDE SEQUENCE [LARGE SCALE GENOMIC DNA]</scope>
    <source>
        <strain evidence="5">NZE10 / CBS 128990</strain>
    </source>
</reference>
<sequence length="91" mass="9707">MATTFAQVAIAKDGFWEFGGVSRTLSVTYLKPIVQDTVVVIECSVRSVGKRSTVLQCVMKDKATGKLLALAEHGKAALASQAGQKPRISQL</sequence>
<dbReference type="Gene3D" id="3.10.129.10">
    <property type="entry name" value="Hotdog Thioesterase"/>
    <property type="match status" value="1"/>
</dbReference>
<dbReference type="SUPFAM" id="SSF54637">
    <property type="entry name" value="Thioesterase/thiol ester dehydrase-isomerase"/>
    <property type="match status" value="1"/>
</dbReference>
<dbReference type="InterPro" id="IPR006683">
    <property type="entry name" value="Thioestr_dom"/>
</dbReference>
<evidence type="ECO:0000313" key="4">
    <source>
        <dbReference type="EMBL" id="EME42966.1"/>
    </source>
</evidence>
<dbReference type="HOGENOM" id="CLU_2427015_0_0_1"/>
<dbReference type="Proteomes" id="UP000016933">
    <property type="component" value="Unassembled WGS sequence"/>
</dbReference>
<accession>M2YLT4</accession>
<dbReference type="PANTHER" id="PTHR21660">
    <property type="entry name" value="THIOESTERASE SUPERFAMILY MEMBER-RELATED"/>
    <property type="match status" value="1"/>
</dbReference>
<proteinExistence type="inferred from homology"/>
<reference evidence="5" key="1">
    <citation type="journal article" date="2012" name="PLoS Genet.">
        <title>The genomes of the fungal plant pathogens Cladosporium fulvum and Dothistroma septosporum reveal adaptation to different hosts and lifestyles but also signatures of common ancestry.</title>
        <authorList>
            <person name="de Wit P.J.G.M."/>
            <person name="van der Burgt A."/>
            <person name="Oekmen B."/>
            <person name="Stergiopoulos I."/>
            <person name="Abd-Elsalam K.A."/>
            <person name="Aerts A.L."/>
            <person name="Bahkali A.H."/>
            <person name="Beenen H.G."/>
            <person name="Chettri P."/>
            <person name="Cox M.P."/>
            <person name="Datema E."/>
            <person name="de Vries R.P."/>
            <person name="Dhillon B."/>
            <person name="Ganley A.R."/>
            <person name="Griffiths S.A."/>
            <person name="Guo Y."/>
            <person name="Hamelin R.C."/>
            <person name="Henrissat B."/>
            <person name="Kabir M.S."/>
            <person name="Jashni M.K."/>
            <person name="Kema G."/>
            <person name="Klaubauf S."/>
            <person name="Lapidus A."/>
            <person name="Levasseur A."/>
            <person name="Lindquist E."/>
            <person name="Mehrabi R."/>
            <person name="Ohm R.A."/>
            <person name="Owen T.J."/>
            <person name="Salamov A."/>
            <person name="Schwelm A."/>
            <person name="Schijlen E."/>
            <person name="Sun H."/>
            <person name="van den Burg H.A."/>
            <person name="van Ham R.C.H.J."/>
            <person name="Zhang S."/>
            <person name="Goodwin S.B."/>
            <person name="Grigoriev I.V."/>
            <person name="Collemare J."/>
            <person name="Bradshaw R.E."/>
        </authorList>
    </citation>
    <scope>NUCLEOTIDE SEQUENCE [LARGE SCALE GENOMIC DNA]</scope>
    <source>
        <strain evidence="5">NZE10 / CBS 128990</strain>
    </source>
</reference>
<protein>
    <recommendedName>
        <fullName evidence="3">Thioesterase domain-containing protein</fullName>
    </recommendedName>
</protein>
<keyword evidence="2" id="KW-0378">Hydrolase</keyword>
<dbReference type="eggNOG" id="KOG3328">
    <property type="taxonomic scope" value="Eukaryota"/>
</dbReference>
<dbReference type="PANTHER" id="PTHR21660:SF1">
    <property type="entry name" value="ACYL-COENZYME A THIOESTERASE 13"/>
    <property type="match status" value="1"/>
</dbReference>
<organism evidence="4 5">
    <name type="scientific">Dothistroma septosporum (strain NZE10 / CBS 128990)</name>
    <name type="common">Red band needle blight fungus</name>
    <name type="synonym">Mycosphaerella pini</name>
    <dbReference type="NCBI Taxonomy" id="675120"/>
    <lineage>
        <taxon>Eukaryota</taxon>
        <taxon>Fungi</taxon>
        <taxon>Dikarya</taxon>
        <taxon>Ascomycota</taxon>
        <taxon>Pezizomycotina</taxon>
        <taxon>Dothideomycetes</taxon>
        <taxon>Dothideomycetidae</taxon>
        <taxon>Mycosphaerellales</taxon>
        <taxon>Mycosphaerellaceae</taxon>
        <taxon>Dothistroma</taxon>
    </lineage>
</organism>
<dbReference type="STRING" id="675120.M2YLT4"/>
<evidence type="ECO:0000256" key="1">
    <source>
        <dbReference type="ARBA" id="ARBA00008324"/>
    </source>
</evidence>
<dbReference type="GO" id="GO:0047617">
    <property type="term" value="F:fatty acyl-CoA hydrolase activity"/>
    <property type="evidence" value="ECO:0007669"/>
    <property type="project" value="InterPro"/>
</dbReference>
<dbReference type="EMBL" id="KB446540">
    <property type="protein sequence ID" value="EME42966.1"/>
    <property type="molecule type" value="Genomic_DNA"/>
</dbReference>
<gene>
    <name evidence="4" type="ORF">DOTSEDRAFT_45021</name>
</gene>
<dbReference type="InterPro" id="IPR039298">
    <property type="entry name" value="ACOT13"/>
</dbReference>
<evidence type="ECO:0000313" key="5">
    <source>
        <dbReference type="Proteomes" id="UP000016933"/>
    </source>
</evidence>